<evidence type="ECO:0000313" key="15">
    <source>
        <dbReference type="Proteomes" id="UP000664303"/>
    </source>
</evidence>
<dbReference type="InterPro" id="IPR036250">
    <property type="entry name" value="AcylCo_DH-like_C"/>
</dbReference>
<dbReference type="InterPro" id="IPR009100">
    <property type="entry name" value="AcylCoA_DH/oxidase_NM_dom_sf"/>
</dbReference>
<dbReference type="PANTHER" id="PTHR48083:SF20">
    <property type="entry name" value="LONG-CHAIN SPECIFIC ACYL-COA DEHYDROGENASE, MITOCHONDRIAL"/>
    <property type="match status" value="1"/>
</dbReference>
<feature type="domain" description="Acyl-CoA dehydrogenase/oxidase N-terminal" evidence="13">
    <location>
        <begin position="2"/>
        <end position="116"/>
    </location>
</feature>
<evidence type="ECO:0000256" key="6">
    <source>
        <dbReference type="ARBA" id="ARBA00023002"/>
    </source>
</evidence>
<dbReference type="InterPro" id="IPR050741">
    <property type="entry name" value="Acyl-CoA_dehydrogenase"/>
</dbReference>
<keyword evidence="4 10" id="KW-0285">Flavoprotein</keyword>
<evidence type="ECO:0000256" key="3">
    <source>
        <dbReference type="ARBA" id="ARBA00009347"/>
    </source>
</evidence>
<dbReference type="Pfam" id="PF02770">
    <property type="entry name" value="Acyl-CoA_dh_M"/>
    <property type="match status" value="1"/>
</dbReference>
<feature type="domain" description="Acyl-CoA dehydrogenase/oxidase C-terminal" evidence="11">
    <location>
        <begin position="229"/>
        <end position="377"/>
    </location>
</feature>
<comment type="caution">
    <text evidence="14">The sequence shown here is derived from an EMBL/GenBank/DDBJ whole genome shotgun (WGS) entry which is preliminary data.</text>
</comment>
<evidence type="ECO:0000256" key="1">
    <source>
        <dbReference type="ARBA" id="ARBA00001974"/>
    </source>
</evidence>
<dbReference type="FunFam" id="2.40.110.10:FF:000002">
    <property type="entry name" value="Acyl-CoA dehydrogenase fadE12"/>
    <property type="match status" value="1"/>
</dbReference>
<keyword evidence="5 10" id="KW-0274">FAD</keyword>
<gene>
    <name evidence="14" type="ORF">JYP50_10270</name>
</gene>
<evidence type="ECO:0000256" key="9">
    <source>
        <dbReference type="ARBA" id="ARBA00042660"/>
    </source>
</evidence>
<dbReference type="Gene3D" id="2.40.110.10">
    <property type="entry name" value="Butyryl-CoA Dehydrogenase, subunit A, domain 2"/>
    <property type="match status" value="1"/>
</dbReference>
<dbReference type="InterPro" id="IPR006089">
    <property type="entry name" value="Acyl-CoA_DH_CS"/>
</dbReference>
<dbReference type="Pfam" id="PF00441">
    <property type="entry name" value="Acyl-CoA_dh_1"/>
    <property type="match status" value="1"/>
</dbReference>
<comment type="pathway">
    <text evidence="2">Siderophore biosynthesis; mycobactin biosynthesis.</text>
</comment>
<dbReference type="PROSITE" id="PS00073">
    <property type="entry name" value="ACYL_COA_DH_2"/>
    <property type="match status" value="1"/>
</dbReference>
<dbReference type="AlphaFoldDB" id="A0A939DF53"/>
<dbReference type="GO" id="GO:0050660">
    <property type="term" value="F:flavin adenine dinucleotide binding"/>
    <property type="evidence" value="ECO:0007669"/>
    <property type="project" value="InterPro"/>
</dbReference>
<dbReference type="Gene3D" id="1.10.540.10">
    <property type="entry name" value="Acyl-CoA dehydrogenase/oxidase, N-terminal domain"/>
    <property type="match status" value="1"/>
</dbReference>
<dbReference type="GO" id="GO:0005737">
    <property type="term" value="C:cytoplasm"/>
    <property type="evidence" value="ECO:0007669"/>
    <property type="project" value="TreeGrafter"/>
</dbReference>
<name>A0A939DF53_9GAMM</name>
<dbReference type="Pfam" id="PF02771">
    <property type="entry name" value="Acyl-CoA_dh_N"/>
    <property type="match status" value="1"/>
</dbReference>
<evidence type="ECO:0000259" key="12">
    <source>
        <dbReference type="Pfam" id="PF02770"/>
    </source>
</evidence>
<dbReference type="EMBL" id="JAFKCZ010000006">
    <property type="protein sequence ID" value="MBN7796978.1"/>
    <property type="molecule type" value="Genomic_DNA"/>
</dbReference>
<dbReference type="InterPro" id="IPR013786">
    <property type="entry name" value="AcylCoA_DH/ox_N"/>
</dbReference>
<dbReference type="InterPro" id="IPR037069">
    <property type="entry name" value="AcylCoA_DH/ox_N_sf"/>
</dbReference>
<dbReference type="FunFam" id="1.10.540.10:FF:000026">
    <property type="entry name" value="Acyl-CoA dehydrogenase medium chain"/>
    <property type="match status" value="1"/>
</dbReference>
<protein>
    <recommendedName>
        <fullName evidence="8">Acyl-[acyl-carrier-protein] dehydrogenase MbtN</fullName>
    </recommendedName>
    <alternativeName>
        <fullName evidence="9">Mycobactin synthase protein N</fullName>
    </alternativeName>
</protein>
<evidence type="ECO:0000256" key="2">
    <source>
        <dbReference type="ARBA" id="ARBA00005102"/>
    </source>
</evidence>
<comment type="function">
    <text evidence="7">Catalyzes the dehydrogenation at the alpha-beta position of ACP-bound acyl chains. This results in the introduction of a double bond in the lipidic chain, which is further transferred to the epsilon-amino group of lysine residue in the mycobactin core by MbtK.</text>
</comment>
<dbReference type="Gene3D" id="1.20.140.10">
    <property type="entry name" value="Butyryl-CoA Dehydrogenase, subunit A, domain 3"/>
    <property type="match status" value="1"/>
</dbReference>
<evidence type="ECO:0000256" key="10">
    <source>
        <dbReference type="RuleBase" id="RU362125"/>
    </source>
</evidence>
<dbReference type="Proteomes" id="UP000664303">
    <property type="component" value="Unassembled WGS sequence"/>
</dbReference>
<evidence type="ECO:0000259" key="11">
    <source>
        <dbReference type="Pfam" id="PF00441"/>
    </source>
</evidence>
<feature type="domain" description="Acyl-CoA oxidase/dehydrogenase middle" evidence="12">
    <location>
        <begin position="120"/>
        <end position="216"/>
    </location>
</feature>
<dbReference type="InterPro" id="IPR046373">
    <property type="entry name" value="Acyl-CoA_Oxase/DH_mid-dom_sf"/>
</dbReference>
<comment type="cofactor">
    <cofactor evidence="1 10">
        <name>FAD</name>
        <dbReference type="ChEBI" id="CHEBI:57692"/>
    </cofactor>
</comment>
<organism evidence="14 15">
    <name type="scientific">Parahaliea mediterranea</name>
    <dbReference type="NCBI Taxonomy" id="651086"/>
    <lineage>
        <taxon>Bacteria</taxon>
        <taxon>Pseudomonadati</taxon>
        <taxon>Pseudomonadota</taxon>
        <taxon>Gammaproteobacteria</taxon>
        <taxon>Cellvibrionales</taxon>
        <taxon>Halieaceae</taxon>
        <taxon>Parahaliea</taxon>
    </lineage>
</organism>
<reference evidence="14" key="1">
    <citation type="submission" date="2021-02" db="EMBL/GenBank/DDBJ databases">
        <title>PHA producing bacteria isolated from coastal sediment in Guangdong, Shenzhen.</title>
        <authorList>
            <person name="Zheng W."/>
            <person name="Yu S."/>
            <person name="Huang Y."/>
        </authorList>
    </citation>
    <scope>NUCLEOTIDE SEQUENCE</scope>
    <source>
        <strain evidence="14">TN14-10</strain>
    </source>
</reference>
<keyword evidence="6 10" id="KW-0560">Oxidoreductase</keyword>
<dbReference type="SUPFAM" id="SSF47203">
    <property type="entry name" value="Acyl-CoA dehydrogenase C-terminal domain-like"/>
    <property type="match status" value="1"/>
</dbReference>
<dbReference type="InterPro" id="IPR009075">
    <property type="entry name" value="AcylCo_DH/oxidase_C"/>
</dbReference>
<dbReference type="PROSITE" id="PS00072">
    <property type="entry name" value="ACYL_COA_DH_1"/>
    <property type="match status" value="1"/>
</dbReference>
<evidence type="ECO:0000259" key="13">
    <source>
        <dbReference type="Pfam" id="PF02771"/>
    </source>
</evidence>
<keyword evidence="15" id="KW-1185">Reference proteome</keyword>
<comment type="similarity">
    <text evidence="3 10">Belongs to the acyl-CoA dehydrogenase family.</text>
</comment>
<dbReference type="SUPFAM" id="SSF56645">
    <property type="entry name" value="Acyl-CoA dehydrogenase NM domain-like"/>
    <property type="match status" value="1"/>
</dbReference>
<sequence length="377" mass="41319">MNEELRLLHESALRFTERELGPHRERWEAQGMCDREAWRITGAAGLLCASIPEEYGGAGGDYTHEAVIYDAMIRGGAAASVGGGNTVHSQIVAHYLLNYGNEEQKKKWLPAMASGDLVGAVAMTEPGAGSDLQGVKTTARRDGDDYIINGAKTFISNGQHAELIIVVAKTDPAAGARGTSLIVVETEGLEGFSRGRNLEKVGLKDADTSELFFNEVRVPAANLLGDAEGQGFVQLMMQLPQERLSIACAGATIAEMAVEATVEYTRERQAFGKSVFEFQNTRFKLAECKTETTIARSFVDQCIAKHIKGELNAEEASMAKWWCTQKQCDIVDECLQLHGGYGYMWEYPIARMYADSRVQKIYGGTNEIMKELIARSL</sequence>
<proteinExistence type="inferred from homology"/>
<evidence type="ECO:0000256" key="4">
    <source>
        <dbReference type="ARBA" id="ARBA00022630"/>
    </source>
</evidence>
<evidence type="ECO:0000256" key="5">
    <source>
        <dbReference type="ARBA" id="ARBA00022827"/>
    </source>
</evidence>
<dbReference type="PANTHER" id="PTHR48083">
    <property type="entry name" value="MEDIUM-CHAIN SPECIFIC ACYL-COA DEHYDROGENASE, MITOCHONDRIAL-RELATED"/>
    <property type="match status" value="1"/>
</dbReference>
<dbReference type="InterPro" id="IPR006091">
    <property type="entry name" value="Acyl-CoA_Oxase/DH_mid-dom"/>
</dbReference>
<evidence type="ECO:0000256" key="8">
    <source>
        <dbReference type="ARBA" id="ARBA00040394"/>
    </source>
</evidence>
<dbReference type="GO" id="GO:0033539">
    <property type="term" value="P:fatty acid beta-oxidation using acyl-CoA dehydrogenase"/>
    <property type="evidence" value="ECO:0007669"/>
    <property type="project" value="TreeGrafter"/>
</dbReference>
<evidence type="ECO:0000256" key="7">
    <source>
        <dbReference type="ARBA" id="ARBA00037085"/>
    </source>
</evidence>
<evidence type="ECO:0000313" key="14">
    <source>
        <dbReference type="EMBL" id="MBN7796978.1"/>
    </source>
</evidence>
<dbReference type="FunFam" id="1.20.140.10:FF:000001">
    <property type="entry name" value="Acyl-CoA dehydrogenase"/>
    <property type="match status" value="1"/>
</dbReference>
<dbReference type="GO" id="GO:0003995">
    <property type="term" value="F:acyl-CoA dehydrogenase activity"/>
    <property type="evidence" value="ECO:0007669"/>
    <property type="project" value="InterPro"/>
</dbReference>
<accession>A0A939DF53</accession>